<name>A0A938BR05_UNCEI</name>
<dbReference type="AlphaFoldDB" id="A0A938BR05"/>
<evidence type="ECO:0000313" key="2">
    <source>
        <dbReference type="EMBL" id="MBM3317835.1"/>
    </source>
</evidence>
<sequence length="498" mass="52869">MPTPSPPLPSPPAPAAASRPALRSPLRFAWLCGLLLAGAPPAAPDPPPFCDEIYLFIATSEYQPTAGAFSLMDVQPPWSHADNYGILSGDAIPYGYRGFVYLLDRAQGRIQVLDPRQDFALLRQFSVGAASNPHDICFLSEERAFVTRYDSTELWEIDPSTGAHTGTIDLAIFADADGLPEMNALAVHGNRLFVTLQRLDRDYGWVPVPPSLLAVVDLDTNTLLDMDPDTPGVQGLPLAGTNPNSGIVVDPRTGHFLIGQAGSYYALDGGVERFDPAAGQSLGLVIDEGALGGNIDHWSTADGLTGYAIVLGASWQTAIVEFDLVASTVTGPLIASPVWAFSHFLIDPPRNQMFVCDRTYANPGVRVCDLVGRVELTTTPIRVGLYPYWLLEMRGPAAGLPDGGASGAPPALRALPQPAAGEVSLRFRTGLPGAATLEILDVAGRRVAAPGARALGAGAHEWLWDGRAADGRPAPAGAYWARLRTVEGTAATRICRLP</sequence>
<reference evidence="2" key="1">
    <citation type="submission" date="2019-03" db="EMBL/GenBank/DDBJ databases">
        <title>Lake Tanganyika Metagenome-Assembled Genomes (MAGs).</title>
        <authorList>
            <person name="Tran P."/>
        </authorList>
    </citation>
    <scope>NUCLEOTIDE SEQUENCE</scope>
    <source>
        <strain evidence="2">M_DeepCast_400m_m2_100</strain>
    </source>
</reference>
<dbReference type="InterPro" id="IPR015943">
    <property type="entry name" value="WD40/YVTN_repeat-like_dom_sf"/>
</dbReference>
<feature type="domain" description="FlgD/Vpr Ig-like" evidence="1">
    <location>
        <begin position="434"/>
        <end position="480"/>
    </location>
</feature>
<evidence type="ECO:0000259" key="1">
    <source>
        <dbReference type="Pfam" id="PF13860"/>
    </source>
</evidence>
<dbReference type="EMBL" id="VGIY01000198">
    <property type="protein sequence ID" value="MBM3317835.1"/>
    <property type="molecule type" value="Genomic_DNA"/>
</dbReference>
<dbReference type="SUPFAM" id="SSF75011">
    <property type="entry name" value="3-carboxy-cis,cis-mucoante lactonizing enzyme"/>
    <property type="match status" value="1"/>
</dbReference>
<dbReference type="Pfam" id="PF13860">
    <property type="entry name" value="FlgD_ig"/>
    <property type="match status" value="1"/>
</dbReference>
<dbReference type="Gene3D" id="2.130.10.10">
    <property type="entry name" value="YVTN repeat-like/Quinoprotein amine dehydrogenase"/>
    <property type="match status" value="1"/>
</dbReference>
<comment type="caution">
    <text evidence="2">The sequence shown here is derived from an EMBL/GenBank/DDBJ whole genome shotgun (WGS) entry which is preliminary data.</text>
</comment>
<protein>
    <recommendedName>
        <fullName evidence="1">FlgD/Vpr Ig-like domain-containing protein</fullName>
    </recommendedName>
</protein>
<proteinExistence type="predicted"/>
<accession>A0A938BR05</accession>
<gene>
    <name evidence="2" type="ORF">FJY75_08265</name>
</gene>
<dbReference type="Gene3D" id="2.60.40.4070">
    <property type="match status" value="1"/>
</dbReference>
<dbReference type="InterPro" id="IPR025965">
    <property type="entry name" value="FlgD/Vpr_Ig-like"/>
</dbReference>
<evidence type="ECO:0000313" key="3">
    <source>
        <dbReference type="Proteomes" id="UP000748308"/>
    </source>
</evidence>
<organism evidence="2 3">
    <name type="scientific">Eiseniibacteriota bacterium</name>
    <dbReference type="NCBI Taxonomy" id="2212470"/>
    <lineage>
        <taxon>Bacteria</taxon>
        <taxon>Candidatus Eiseniibacteriota</taxon>
    </lineage>
</organism>
<dbReference type="Proteomes" id="UP000748308">
    <property type="component" value="Unassembled WGS sequence"/>
</dbReference>